<dbReference type="AlphaFoldDB" id="A0A443S2F4"/>
<dbReference type="EMBL" id="NCKV01011143">
    <property type="protein sequence ID" value="RWS21709.1"/>
    <property type="molecule type" value="Genomic_DNA"/>
</dbReference>
<proteinExistence type="predicted"/>
<comment type="caution">
    <text evidence="6">The sequence shown here is derived from an EMBL/GenBank/DDBJ whole genome shotgun (WGS) entry which is preliminary data.</text>
</comment>
<dbReference type="SUPFAM" id="SSF51695">
    <property type="entry name" value="PLC-like phosphodiesterases"/>
    <property type="match status" value="1"/>
</dbReference>
<protein>
    <submittedName>
        <fullName evidence="6">Uncharacterized protein</fullName>
    </submittedName>
</protein>
<gene>
    <name evidence="6" type="ORF">B4U80_02679</name>
</gene>
<dbReference type="GO" id="GO:0016829">
    <property type="term" value="F:lyase activity"/>
    <property type="evidence" value="ECO:0007669"/>
    <property type="project" value="UniProtKB-KW"/>
</dbReference>
<name>A0A443S2F4_9ACAR</name>
<evidence type="ECO:0000256" key="1">
    <source>
        <dbReference type="ARBA" id="ARBA00000110"/>
    </source>
</evidence>
<dbReference type="GO" id="GO:0046872">
    <property type="term" value="F:metal ion binding"/>
    <property type="evidence" value="ECO:0007669"/>
    <property type="project" value="UniProtKB-KW"/>
</dbReference>
<keyword evidence="2" id="KW-0479">Metal-binding</keyword>
<evidence type="ECO:0000256" key="3">
    <source>
        <dbReference type="ARBA" id="ARBA00022842"/>
    </source>
</evidence>
<evidence type="ECO:0000313" key="7">
    <source>
        <dbReference type="Proteomes" id="UP000288716"/>
    </source>
</evidence>
<dbReference type="Proteomes" id="UP000288716">
    <property type="component" value="Unassembled WGS sequence"/>
</dbReference>
<evidence type="ECO:0000313" key="6">
    <source>
        <dbReference type="EMBL" id="RWS21709.1"/>
    </source>
</evidence>
<keyword evidence="4" id="KW-1015">Disulfide bond</keyword>
<sequence length="275" mass="31944">MVNSISEINQFLDDGCNAIETDIKFDNMGRILNIFHGFPCDCFRLCNREANVADYFEYTRKITTPGDDSYRDSYALILLDLKTSKIEANYLEVAGKLFFDILYRHLFDSGKSMSKLKVLISVESTSHKAFIYTFVNEVKRMGIESNVGKYIGWQISFNEDIKQIDNMWREIEDVTHIWYSHGTPNCVAPFFSFKRGVDIMDIRDSCDVAQDTYCPRKVYYWSLDEDWQLRNSLRAGVDGIITNKPARLNTILAENEFQRTFRLATIDDDAWAILK</sequence>
<keyword evidence="7" id="KW-1185">Reference proteome</keyword>
<accession>A0A443S2F4</accession>
<dbReference type="OrthoDB" id="5948386at2759"/>
<reference evidence="6 7" key="1">
    <citation type="journal article" date="2018" name="Gigascience">
        <title>Genomes of trombidid mites reveal novel predicted allergens and laterally-transferred genes associated with secondary metabolism.</title>
        <authorList>
            <person name="Dong X."/>
            <person name="Chaisiri K."/>
            <person name="Xia D."/>
            <person name="Armstrong S.D."/>
            <person name="Fang Y."/>
            <person name="Donnelly M.J."/>
            <person name="Kadowaki T."/>
            <person name="McGarry J.W."/>
            <person name="Darby A.C."/>
            <person name="Makepeace B.L."/>
        </authorList>
    </citation>
    <scope>NUCLEOTIDE SEQUENCE [LARGE SCALE GENOMIC DNA]</scope>
    <source>
        <strain evidence="6">UoL-UT</strain>
    </source>
</reference>
<evidence type="ECO:0000256" key="5">
    <source>
        <dbReference type="ARBA" id="ARBA00023239"/>
    </source>
</evidence>
<dbReference type="GO" id="GO:0006629">
    <property type="term" value="P:lipid metabolic process"/>
    <property type="evidence" value="ECO:0007669"/>
    <property type="project" value="InterPro"/>
</dbReference>
<comment type="catalytic activity">
    <reaction evidence="1">
        <text>an N-(acyl)-sphingosylphosphoethanolamine = an N-(acyl)-sphingosyl-1,3-cyclic phosphate + ethanolamine</text>
        <dbReference type="Rhea" id="RHEA:60648"/>
        <dbReference type="ChEBI" id="CHEBI:57603"/>
        <dbReference type="ChEBI" id="CHEBI:143891"/>
        <dbReference type="ChEBI" id="CHEBI:143892"/>
    </reaction>
</comment>
<dbReference type="VEuPathDB" id="VectorBase:LDEU010331"/>
<organism evidence="6 7">
    <name type="scientific">Leptotrombidium deliense</name>
    <dbReference type="NCBI Taxonomy" id="299467"/>
    <lineage>
        <taxon>Eukaryota</taxon>
        <taxon>Metazoa</taxon>
        <taxon>Ecdysozoa</taxon>
        <taxon>Arthropoda</taxon>
        <taxon>Chelicerata</taxon>
        <taxon>Arachnida</taxon>
        <taxon>Acari</taxon>
        <taxon>Acariformes</taxon>
        <taxon>Trombidiformes</taxon>
        <taxon>Prostigmata</taxon>
        <taxon>Anystina</taxon>
        <taxon>Parasitengona</taxon>
        <taxon>Trombiculoidea</taxon>
        <taxon>Trombiculidae</taxon>
        <taxon>Leptotrombidium</taxon>
    </lineage>
</organism>
<dbReference type="InterPro" id="IPR017946">
    <property type="entry name" value="PLC-like_Pdiesterase_TIM-brl"/>
</dbReference>
<evidence type="ECO:0000256" key="4">
    <source>
        <dbReference type="ARBA" id="ARBA00023157"/>
    </source>
</evidence>
<evidence type="ECO:0000256" key="2">
    <source>
        <dbReference type="ARBA" id="ARBA00022723"/>
    </source>
</evidence>
<dbReference type="GO" id="GO:0008081">
    <property type="term" value="F:phosphoric diester hydrolase activity"/>
    <property type="evidence" value="ECO:0007669"/>
    <property type="project" value="InterPro"/>
</dbReference>
<keyword evidence="5" id="KW-0456">Lyase</keyword>
<keyword evidence="3" id="KW-0460">Magnesium</keyword>
<dbReference type="Pfam" id="PF13653">
    <property type="entry name" value="GDPD_2"/>
    <property type="match status" value="1"/>
</dbReference>
<dbReference type="Gene3D" id="3.20.20.190">
    <property type="entry name" value="Phosphatidylinositol (PI) phosphodiesterase"/>
    <property type="match status" value="1"/>
</dbReference>